<dbReference type="Pfam" id="PF00941">
    <property type="entry name" value="FAD_binding_5"/>
    <property type="match status" value="1"/>
</dbReference>
<dbReference type="Proteomes" id="UP000610960">
    <property type="component" value="Unassembled WGS sequence"/>
</dbReference>
<dbReference type="InterPro" id="IPR016167">
    <property type="entry name" value="FAD-bd_PCMH_sub1"/>
</dbReference>
<dbReference type="SUPFAM" id="SSF56176">
    <property type="entry name" value="FAD-binding/transporter-associated domain-like"/>
    <property type="match status" value="1"/>
</dbReference>
<evidence type="ECO:0000256" key="1">
    <source>
        <dbReference type="ARBA" id="ARBA00022630"/>
    </source>
</evidence>
<dbReference type="PROSITE" id="PS51387">
    <property type="entry name" value="FAD_PCMH"/>
    <property type="match status" value="1"/>
</dbReference>
<evidence type="ECO:0000313" key="5">
    <source>
        <dbReference type="EMBL" id="GGP21636.1"/>
    </source>
</evidence>
<evidence type="ECO:0000259" key="4">
    <source>
        <dbReference type="PROSITE" id="PS51387"/>
    </source>
</evidence>
<dbReference type="SUPFAM" id="SSF55447">
    <property type="entry name" value="CO dehydrogenase flavoprotein C-terminal domain-like"/>
    <property type="match status" value="1"/>
</dbReference>
<comment type="caution">
    <text evidence="5">The sequence shown here is derived from an EMBL/GenBank/DDBJ whole genome shotgun (WGS) entry which is preliminary data.</text>
</comment>
<dbReference type="PANTHER" id="PTHR42659:SF2">
    <property type="entry name" value="XANTHINE DEHYDROGENASE SUBUNIT C-RELATED"/>
    <property type="match status" value="1"/>
</dbReference>
<evidence type="ECO:0000256" key="2">
    <source>
        <dbReference type="ARBA" id="ARBA00022827"/>
    </source>
</evidence>
<keyword evidence="6" id="KW-1185">Reference proteome</keyword>
<dbReference type="InterPro" id="IPR051312">
    <property type="entry name" value="Diverse_Substr_Oxidored"/>
</dbReference>
<dbReference type="SMART" id="SM01092">
    <property type="entry name" value="CO_deh_flav_C"/>
    <property type="match status" value="1"/>
</dbReference>
<sequence length="294" mass="31774">MYIGGYPRQLRYYRASSLSHALELLSEVGEEGKVIAGGQSLMPMMRLRMSFLNNLIDIYGINELRYVKIDGNTLKIGALTTHQEIAMDPTIARNMPMLTRAAWTIADLQVRNRGTIGGSLAHADPAANYLPALMVADAELSIIDKAGQRRVRLSNFMLDSYTTDIKPSELVAEVDIPLDRYNAFGYSILKRGGNAFPIVIAAVAAKVGNGVVHEARLGVGGITAKPLLIELNDIEGKSIGDALNSAQRSIDASIDESIKGTRLLSDIHASDRYRLGAAKSFSLEAVKSALGGRS</sequence>
<organism evidence="5 6">
    <name type="scientific">Thermocladium modestius</name>
    <dbReference type="NCBI Taxonomy" id="62609"/>
    <lineage>
        <taxon>Archaea</taxon>
        <taxon>Thermoproteota</taxon>
        <taxon>Thermoprotei</taxon>
        <taxon>Thermoproteales</taxon>
        <taxon>Thermoproteaceae</taxon>
        <taxon>Thermocladium</taxon>
    </lineage>
</organism>
<gene>
    <name evidence="5" type="ORF">GCM10007981_14250</name>
</gene>
<keyword evidence="2" id="KW-0274">FAD</keyword>
<protein>
    <recommendedName>
        <fullName evidence="4">FAD-binding PCMH-type domain-containing protein</fullName>
    </recommendedName>
</protein>
<feature type="domain" description="FAD-binding PCMH-type" evidence="4">
    <location>
        <begin position="5"/>
        <end position="181"/>
    </location>
</feature>
<keyword evidence="3" id="KW-0560">Oxidoreductase</keyword>
<proteinExistence type="predicted"/>
<dbReference type="InterPro" id="IPR016166">
    <property type="entry name" value="FAD-bd_PCMH"/>
</dbReference>
<keyword evidence="1" id="KW-0285">Flavoprotein</keyword>
<dbReference type="Gene3D" id="3.30.43.10">
    <property type="entry name" value="Uridine Diphospho-n-acetylenolpyruvylglucosamine Reductase, domain 2"/>
    <property type="match status" value="1"/>
</dbReference>
<dbReference type="InterPro" id="IPR005107">
    <property type="entry name" value="CO_DH_flav_C"/>
</dbReference>
<dbReference type="EMBL" id="BMNL01000003">
    <property type="protein sequence ID" value="GGP21636.1"/>
    <property type="molecule type" value="Genomic_DNA"/>
</dbReference>
<dbReference type="PANTHER" id="PTHR42659">
    <property type="entry name" value="XANTHINE DEHYDROGENASE SUBUNIT C-RELATED"/>
    <property type="match status" value="1"/>
</dbReference>
<dbReference type="Pfam" id="PF03450">
    <property type="entry name" value="CO_deh_flav_C"/>
    <property type="match status" value="1"/>
</dbReference>
<accession>A0A830GY63</accession>
<dbReference type="Gene3D" id="3.30.390.50">
    <property type="entry name" value="CO dehydrogenase flavoprotein, C-terminal domain"/>
    <property type="match status" value="1"/>
</dbReference>
<reference evidence="5" key="2">
    <citation type="submission" date="2020-09" db="EMBL/GenBank/DDBJ databases">
        <authorList>
            <person name="Sun Q."/>
            <person name="Ohkuma M."/>
        </authorList>
    </citation>
    <scope>NUCLEOTIDE SEQUENCE</scope>
    <source>
        <strain evidence="5">JCM 10088</strain>
    </source>
</reference>
<dbReference type="InterPro" id="IPR036683">
    <property type="entry name" value="CO_DH_flav_C_dom_sf"/>
</dbReference>
<reference evidence="5" key="1">
    <citation type="journal article" date="2014" name="Int. J. Syst. Evol. Microbiol.">
        <title>Complete genome sequence of Corynebacterium casei LMG S-19264T (=DSM 44701T), isolated from a smear-ripened cheese.</title>
        <authorList>
            <consortium name="US DOE Joint Genome Institute (JGI-PGF)"/>
            <person name="Walter F."/>
            <person name="Albersmeier A."/>
            <person name="Kalinowski J."/>
            <person name="Ruckert C."/>
        </authorList>
    </citation>
    <scope>NUCLEOTIDE SEQUENCE</scope>
    <source>
        <strain evidence="5">JCM 10088</strain>
    </source>
</reference>
<evidence type="ECO:0000313" key="6">
    <source>
        <dbReference type="Proteomes" id="UP000610960"/>
    </source>
</evidence>
<dbReference type="InterPro" id="IPR002346">
    <property type="entry name" value="Mopterin_DH_FAD-bd"/>
</dbReference>
<dbReference type="GO" id="GO:0016491">
    <property type="term" value="F:oxidoreductase activity"/>
    <property type="evidence" value="ECO:0007669"/>
    <property type="project" value="UniProtKB-KW"/>
</dbReference>
<dbReference type="Gene3D" id="3.30.465.10">
    <property type="match status" value="1"/>
</dbReference>
<dbReference type="RefSeq" id="WP_188596719.1">
    <property type="nucleotide sequence ID" value="NZ_BMNL01000003.1"/>
</dbReference>
<name>A0A830GY63_9CREN</name>
<dbReference type="AlphaFoldDB" id="A0A830GY63"/>
<dbReference type="GO" id="GO:0071949">
    <property type="term" value="F:FAD binding"/>
    <property type="evidence" value="ECO:0007669"/>
    <property type="project" value="InterPro"/>
</dbReference>
<evidence type="ECO:0000256" key="3">
    <source>
        <dbReference type="ARBA" id="ARBA00023002"/>
    </source>
</evidence>
<dbReference type="InterPro" id="IPR016169">
    <property type="entry name" value="FAD-bd_PCMH_sub2"/>
</dbReference>
<dbReference type="OrthoDB" id="19205at2157"/>
<dbReference type="InterPro" id="IPR036318">
    <property type="entry name" value="FAD-bd_PCMH-like_sf"/>
</dbReference>